<feature type="binding site" evidence="9">
    <location>
        <begin position="38"/>
        <end position="45"/>
    </location>
    <ligand>
        <name>ATP</name>
        <dbReference type="ChEBI" id="CHEBI:30616"/>
    </ligand>
</feature>
<dbReference type="CDD" id="cd17932">
    <property type="entry name" value="DEXQc_UvrD"/>
    <property type="match status" value="1"/>
</dbReference>
<dbReference type="Proteomes" id="UP000298111">
    <property type="component" value="Unassembled WGS sequence"/>
</dbReference>
<evidence type="ECO:0000256" key="4">
    <source>
        <dbReference type="ARBA" id="ARBA00022840"/>
    </source>
</evidence>
<dbReference type="GO" id="GO:0005524">
    <property type="term" value="F:ATP binding"/>
    <property type="evidence" value="ECO:0007669"/>
    <property type="project" value="UniProtKB-UniRule"/>
</dbReference>
<keyword evidence="2 9" id="KW-0378">Hydrolase</keyword>
<keyword evidence="3 9" id="KW-0347">Helicase</keyword>
<dbReference type="AlphaFoldDB" id="A0A8H1QPB7"/>
<dbReference type="PANTHER" id="PTHR11070">
    <property type="entry name" value="UVRD / RECB / PCRA DNA HELICASE FAMILY MEMBER"/>
    <property type="match status" value="1"/>
</dbReference>
<evidence type="ECO:0000256" key="1">
    <source>
        <dbReference type="ARBA" id="ARBA00022741"/>
    </source>
</evidence>
<accession>A0A8H1QPB7</accession>
<dbReference type="Pfam" id="PF13361">
    <property type="entry name" value="UvrD_C"/>
    <property type="match status" value="1"/>
</dbReference>
<name>A0A8H1QPB7_9ACTN</name>
<gene>
    <name evidence="11" type="ORF">D8771_18060</name>
</gene>
<evidence type="ECO:0000256" key="2">
    <source>
        <dbReference type="ARBA" id="ARBA00022801"/>
    </source>
</evidence>
<evidence type="ECO:0000256" key="3">
    <source>
        <dbReference type="ARBA" id="ARBA00022806"/>
    </source>
</evidence>
<dbReference type="InterPro" id="IPR014017">
    <property type="entry name" value="DNA_helicase_UvrD-like_C"/>
</dbReference>
<evidence type="ECO:0000256" key="6">
    <source>
        <dbReference type="ARBA" id="ARBA00034617"/>
    </source>
</evidence>
<dbReference type="InterPro" id="IPR000212">
    <property type="entry name" value="DNA_helicase_UvrD/REP"/>
</dbReference>
<dbReference type="PROSITE" id="PS51198">
    <property type="entry name" value="UVRD_HELICASE_ATP_BIND"/>
    <property type="match status" value="1"/>
</dbReference>
<comment type="catalytic activity">
    <reaction evidence="8">
        <text>ATP + H2O = ADP + phosphate + H(+)</text>
        <dbReference type="Rhea" id="RHEA:13065"/>
        <dbReference type="ChEBI" id="CHEBI:15377"/>
        <dbReference type="ChEBI" id="CHEBI:15378"/>
        <dbReference type="ChEBI" id="CHEBI:30616"/>
        <dbReference type="ChEBI" id="CHEBI:43474"/>
        <dbReference type="ChEBI" id="CHEBI:456216"/>
        <dbReference type="EC" id="5.6.2.4"/>
    </reaction>
</comment>
<feature type="domain" description="UvrD-like helicase ATP-binding" evidence="10">
    <location>
        <begin position="17"/>
        <end position="368"/>
    </location>
</feature>
<evidence type="ECO:0000256" key="5">
    <source>
        <dbReference type="ARBA" id="ARBA00023235"/>
    </source>
</evidence>
<keyword evidence="5" id="KW-0413">Isomerase</keyword>
<organism evidence="11 12">
    <name type="scientific">Streptomyces albus</name>
    <dbReference type="NCBI Taxonomy" id="1888"/>
    <lineage>
        <taxon>Bacteria</taxon>
        <taxon>Bacillati</taxon>
        <taxon>Actinomycetota</taxon>
        <taxon>Actinomycetes</taxon>
        <taxon>Kitasatosporales</taxon>
        <taxon>Streptomycetaceae</taxon>
        <taxon>Streptomyces</taxon>
    </lineage>
</organism>
<dbReference type="Pfam" id="PF00580">
    <property type="entry name" value="UvrD-helicase"/>
    <property type="match status" value="2"/>
</dbReference>
<dbReference type="EC" id="5.6.2.4" evidence="7"/>
<keyword evidence="1 9" id="KW-0547">Nucleotide-binding</keyword>
<protein>
    <recommendedName>
        <fullName evidence="7">DNA 3'-5' helicase</fullName>
        <ecNumber evidence="7">5.6.2.4</ecNumber>
    </recommendedName>
</protein>
<evidence type="ECO:0000313" key="11">
    <source>
        <dbReference type="EMBL" id="TGG81354.1"/>
    </source>
</evidence>
<dbReference type="GO" id="GO:0003677">
    <property type="term" value="F:DNA binding"/>
    <property type="evidence" value="ECO:0007669"/>
    <property type="project" value="InterPro"/>
</dbReference>
<reference evidence="11 12" key="1">
    <citation type="submission" date="2018-10" db="EMBL/GenBank/DDBJ databases">
        <title>Isolation of pseudouridimycin from Streptomyces albus DSM 40763.</title>
        <authorList>
            <person name="Rosenqvist P."/>
            <person name="Metsae-Ketelae M."/>
            <person name="Virta P."/>
        </authorList>
    </citation>
    <scope>NUCLEOTIDE SEQUENCE [LARGE SCALE GENOMIC DNA]</scope>
    <source>
        <strain evidence="11 12">DSM 40763</strain>
    </source>
</reference>
<keyword evidence="4 9" id="KW-0067">ATP-binding</keyword>
<dbReference type="Gene3D" id="3.40.50.300">
    <property type="entry name" value="P-loop containing nucleotide triphosphate hydrolases"/>
    <property type="match status" value="2"/>
</dbReference>
<proteinExistence type="predicted"/>
<evidence type="ECO:0000256" key="7">
    <source>
        <dbReference type="ARBA" id="ARBA00034808"/>
    </source>
</evidence>
<dbReference type="InterPro" id="IPR027417">
    <property type="entry name" value="P-loop_NTPase"/>
</dbReference>
<evidence type="ECO:0000313" key="12">
    <source>
        <dbReference type="Proteomes" id="UP000298111"/>
    </source>
</evidence>
<sequence length="644" mass="71764">MGEVSTTTDASAVPSPSLTAEQQAVVERPATDAVLVTAGAGAGKTHTLVRRLEHLVSDEGLATGEILVLTFSRAAVRELRERLEHLDGRSRFVRVKTFDSWAAEILEEAGETFAGAGYDFDACVKQATQVLTDEKRAPERLDELCHLVVDEVQDLVGARRELVETFLETYTVGFTVVGDPSQAIYHFQVRDRDERELAANGFFDWIRSYFADELVELSLSGDFRFETHETRAALSHAPGLSAPGERATAEAAYERLRTCLLGLDAFGDLGLRLYRETLAAASLSTAILCRTNGQALLIADWLWELGIPNQLRRSGQDRAVPCWVRALVAAAPAGQALDRRRFAEFHAEEFPDEGSRHRDRLWRALRSCAGDRTGAAVDPGRLREAISTGRVPEELTEQQPHALTVSTFHRAKGLEFDRVLVVDPGPLTLPPESPAVDVADHARSLYVAMTRAREQLFRLDPPPEACATTAKGFARVRKGQRTDRWARFDHQPWKRLGMEVKAGDIHAEHPAGMHLLDCDPEAVQKYLREQVTPGDEVELTRLDNVPEDHERRVGPGYVLRHGGQVVGIASDTFREHLYRYLMQSNSYRPRNWPRHITRLHIDLVECVTGAPECSDRHAVARTGLWLAPRPVGLGLFHYDPKPES</sequence>
<evidence type="ECO:0000259" key="10">
    <source>
        <dbReference type="PROSITE" id="PS51198"/>
    </source>
</evidence>
<dbReference type="EMBL" id="RCIY01000065">
    <property type="protein sequence ID" value="TGG81354.1"/>
    <property type="molecule type" value="Genomic_DNA"/>
</dbReference>
<comment type="catalytic activity">
    <reaction evidence="6">
        <text>Couples ATP hydrolysis with the unwinding of duplex DNA by translocating in the 3'-5' direction.</text>
        <dbReference type="EC" id="5.6.2.4"/>
    </reaction>
</comment>
<dbReference type="GO" id="GO:0016787">
    <property type="term" value="F:hydrolase activity"/>
    <property type="evidence" value="ECO:0007669"/>
    <property type="project" value="UniProtKB-UniRule"/>
</dbReference>
<comment type="caution">
    <text evidence="11">The sequence shown here is derived from an EMBL/GenBank/DDBJ whole genome shotgun (WGS) entry which is preliminary data.</text>
</comment>
<dbReference type="GO" id="GO:0043138">
    <property type="term" value="F:3'-5' DNA helicase activity"/>
    <property type="evidence" value="ECO:0007669"/>
    <property type="project" value="UniProtKB-EC"/>
</dbReference>
<dbReference type="SUPFAM" id="SSF52540">
    <property type="entry name" value="P-loop containing nucleoside triphosphate hydrolases"/>
    <property type="match status" value="1"/>
</dbReference>
<evidence type="ECO:0000256" key="9">
    <source>
        <dbReference type="PROSITE-ProRule" id="PRU00560"/>
    </source>
</evidence>
<dbReference type="InterPro" id="IPR014016">
    <property type="entry name" value="UvrD-like_ATP-bd"/>
</dbReference>
<evidence type="ECO:0000256" key="8">
    <source>
        <dbReference type="ARBA" id="ARBA00048988"/>
    </source>
</evidence>